<protein>
    <recommendedName>
        <fullName evidence="1">Glycosyltransferase 2-like domain-containing protein</fullName>
    </recommendedName>
</protein>
<dbReference type="Pfam" id="PF00535">
    <property type="entry name" value="Glycos_transf_2"/>
    <property type="match status" value="1"/>
</dbReference>
<dbReference type="InterPro" id="IPR029044">
    <property type="entry name" value="Nucleotide-diphossugar_trans"/>
</dbReference>
<reference evidence="2 3" key="1">
    <citation type="journal article" date="2019" name="Int. J. Syst. Evol. Microbiol.">
        <title>The Global Catalogue of Microorganisms (GCM) 10K type strain sequencing project: providing services to taxonomists for standard genome sequencing and annotation.</title>
        <authorList>
            <consortium name="The Broad Institute Genomics Platform"/>
            <consortium name="The Broad Institute Genome Sequencing Center for Infectious Disease"/>
            <person name="Wu L."/>
            <person name="Ma J."/>
        </authorList>
    </citation>
    <scope>NUCLEOTIDE SEQUENCE [LARGE SCALE GENOMIC DNA]</scope>
    <source>
        <strain evidence="2 3">JCM 15628</strain>
    </source>
</reference>
<dbReference type="RefSeq" id="WP_344066385.1">
    <property type="nucleotide sequence ID" value="NZ_BAAAPU010000011.1"/>
</dbReference>
<evidence type="ECO:0000259" key="1">
    <source>
        <dbReference type="Pfam" id="PF00535"/>
    </source>
</evidence>
<evidence type="ECO:0000313" key="2">
    <source>
        <dbReference type="EMBL" id="GAA1992011.1"/>
    </source>
</evidence>
<feature type="domain" description="Glycosyltransferase 2-like" evidence="1">
    <location>
        <begin position="8"/>
        <end position="165"/>
    </location>
</feature>
<dbReference type="SUPFAM" id="SSF53448">
    <property type="entry name" value="Nucleotide-diphospho-sugar transferases"/>
    <property type="match status" value="1"/>
</dbReference>
<dbReference type="Gene3D" id="3.90.550.10">
    <property type="entry name" value="Spore Coat Polysaccharide Biosynthesis Protein SpsA, Chain A"/>
    <property type="match status" value="1"/>
</dbReference>
<dbReference type="Proteomes" id="UP001500013">
    <property type="component" value="Unassembled WGS sequence"/>
</dbReference>
<comment type="caution">
    <text evidence="2">The sequence shown here is derived from an EMBL/GenBank/DDBJ whole genome shotgun (WGS) entry which is preliminary data.</text>
</comment>
<sequence length="315" mass="35013">MADCFGVIVLAAYRPAPTLLKRQLLSIMNQSFKHWSCIIGFDGPDPAAVALVRTIVGPDSRFRLVEFPHNVGVYRHFERLLTMVESEAAWIALSDQDDYWHQHKLETLVGALETSSHTGVACQARVVTDSGVELGLTTRRAKALVPLLLLNEVTGCFSIFRREVLTLALPFPAETELSIHDHWLGVCSEALQGFHFVDAVMHDYVQHRANAIGEVKLRSVPKAMASVMLGRESLGQITSAPWEWRITMAEALNARTSSSHAKALRIVAQGTLSPALVRLLFRQSLRGWIPPRVTVALAYAALLRRIATSRYRGRN</sequence>
<evidence type="ECO:0000313" key="3">
    <source>
        <dbReference type="Proteomes" id="UP001500013"/>
    </source>
</evidence>
<dbReference type="EMBL" id="BAAAPU010000011">
    <property type="protein sequence ID" value="GAA1992011.1"/>
    <property type="molecule type" value="Genomic_DNA"/>
</dbReference>
<accession>A0ABN2SV11</accession>
<proteinExistence type="predicted"/>
<organism evidence="2 3">
    <name type="scientific">Terrabacter lapilli</name>
    <dbReference type="NCBI Taxonomy" id="436231"/>
    <lineage>
        <taxon>Bacteria</taxon>
        <taxon>Bacillati</taxon>
        <taxon>Actinomycetota</taxon>
        <taxon>Actinomycetes</taxon>
        <taxon>Micrococcales</taxon>
        <taxon>Intrasporangiaceae</taxon>
        <taxon>Terrabacter</taxon>
    </lineage>
</organism>
<gene>
    <name evidence="2" type="ORF">GCM10009817_37690</name>
</gene>
<keyword evidence="3" id="KW-1185">Reference proteome</keyword>
<name>A0ABN2SV11_9MICO</name>
<dbReference type="InterPro" id="IPR001173">
    <property type="entry name" value="Glyco_trans_2-like"/>
</dbReference>